<comment type="caution">
    <text evidence="3">The sequence shown here is derived from an EMBL/GenBank/DDBJ whole genome shotgun (WGS) entry which is preliminary data.</text>
</comment>
<dbReference type="InterPro" id="IPR006076">
    <property type="entry name" value="FAD-dep_OxRdtase"/>
</dbReference>
<accession>A0ABT7VWJ5</accession>
<feature type="non-terminal residue" evidence="3">
    <location>
        <position position="137"/>
    </location>
</feature>
<sequence length="137" mass="15472">MINDFREMANDAIVEADLCIIGAGAAGISMAKYLISSKLQVCLVESGGFEFEAATQSLYKGKNIGLKYFPLDSARLRYFGGSTNHWAGWCAPLSDIDFKQRDWVPYSGWPLTKKELEPYYVQSQKLCEVGPYRYEFD</sequence>
<reference evidence="3" key="1">
    <citation type="submission" date="2023-06" db="EMBL/GenBank/DDBJ databases">
        <title>Uncultivated large filamentous bacteria from sulfidic sediments reveal new species and different genomic features in energy metabolism and defense.</title>
        <authorList>
            <person name="Fonseca A."/>
        </authorList>
    </citation>
    <scope>NUCLEOTIDE SEQUENCE</scope>
    <source>
        <strain evidence="3">HSG4</strain>
    </source>
</reference>
<dbReference type="Gene3D" id="3.50.50.60">
    <property type="entry name" value="FAD/NAD(P)-binding domain"/>
    <property type="match status" value="1"/>
</dbReference>
<keyword evidence="4" id="KW-1185">Reference proteome</keyword>
<feature type="domain" description="FAD dependent oxidoreductase" evidence="2">
    <location>
        <begin position="17"/>
        <end position="116"/>
    </location>
</feature>
<evidence type="ECO:0000259" key="2">
    <source>
        <dbReference type="Pfam" id="PF01266"/>
    </source>
</evidence>
<organism evidence="3 4">
    <name type="scientific">Candidatus Marithioploca araucensis</name>
    <dbReference type="NCBI Taxonomy" id="70273"/>
    <lineage>
        <taxon>Bacteria</taxon>
        <taxon>Pseudomonadati</taxon>
        <taxon>Pseudomonadota</taxon>
        <taxon>Gammaproteobacteria</taxon>
        <taxon>Thiotrichales</taxon>
        <taxon>Thiotrichaceae</taxon>
        <taxon>Candidatus Marithioploca</taxon>
    </lineage>
</organism>
<protein>
    <recommendedName>
        <fullName evidence="2">FAD dependent oxidoreductase domain-containing protein</fullName>
    </recommendedName>
</protein>
<evidence type="ECO:0000313" key="3">
    <source>
        <dbReference type="EMBL" id="MDM8563953.1"/>
    </source>
</evidence>
<evidence type="ECO:0000313" key="4">
    <source>
        <dbReference type="Proteomes" id="UP001171945"/>
    </source>
</evidence>
<dbReference type="InterPro" id="IPR036188">
    <property type="entry name" value="FAD/NAD-bd_sf"/>
</dbReference>
<dbReference type="Proteomes" id="UP001171945">
    <property type="component" value="Unassembled WGS sequence"/>
</dbReference>
<proteinExistence type="predicted"/>
<evidence type="ECO:0000256" key="1">
    <source>
        <dbReference type="ARBA" id="ARBA00023002"/>
    </source>
</evidence>
<dbReference type="Pfam" id="PF01266">
    <property type="entry name" value="DAO"/>
    <property type="match status" value="1"/>
</dbReference>
<gene>
    <name evidence="3" type="ORF">QUF54_11425</name>
</gene>
<keyword evidence="1" id="KW-0560">Oxidoreductase</keyword>
<dbReference type="EMBL" id="JAUCGM010000986">
    <property type="protein sequence ID" value="MDM8563953.1"/>
    <property type="molecule type" value="Genomic_DNA"/>
</dbReference>
<dbReference type="SUPFAM" id="SSF51905">
    <property type="entry name" value="FAD/NAD(P)-binding domain"/>
    <property type="match status" value="1"/>
</dbReference>
<name>A0ABT7VWJ5_9GAMM</name>